<protein>
    <submittedName>
        <fullName evidence="1">Uncharacterized protein</fullName>
    </submittedName>
</protein>
<sequence length="50" mass="5557">RRAGHRQLPARRAGQAARRALLLLESDGIFGWYGRAHHGVGGRIRLNAKL</sequence>
<name>A0A699XKU2_TANCI</name>
<comment type="caution">
    <text evidence="1">The sequence shown here is derived from an EMBL/GenBank/DDBJ whole genome shotgun (WGS) entry which is preliminary data.</text>
</comment>
<feature type="non-terminal residue" evidence="1">
    <location>
        <position position="50"/>
    </location>
</feature>
<proteinExistence type="predicted"/>
<gene>
    <name evidence="1" type="ORF">Tci_930949</name>
</gene>
<organism evidence="1">
    <name type="scientific">Tanacetum cinerariifolium</name>
    <name type="common">Dalmatian daisy</name>
    <name type="synonym">Chrysanthemum cinerariifolium</name>
    <dbReference type="NCBI Taxonomy" id="118510"/>
    <lineage>
        <taxon>Eukaryota</taxon>
        <taxon>Viridiplantae</taxon>
        <taxon>Streptophyta</taxon>
        <taxon>Embryophyta</taxon>
        <taxon>Tracheophyta</taxon>
        <taxon>Spermatophyta</taxon>
        <taxon>Magnoliopsida</taxon>
        <taxon>eudicotyledons</taxon>
        <taxon>Gunneridae</taxon>
        <taxon>Pentapetalae</taxon>
        <taxon>asterids</taxon>
        <taxon>campanulids</taxon>
        <taxon>Asterales</taxon>
        <taxon>Asteraceae</taxon>
        <taxon>Asteroideae</taxon>
        <taxon>Anthemideae</taxon>
        <taxon>Anthemidinae</taxon>
        <taxon>Tanacetum</taxon>
    </lineage>
</organism>
<accession>A0A699XKU2</accession>
<dbReference type="AlphaFoldDB" id="A0A699XKU2"/>
<evidence type="ECO:0000313" key="1">
    <source>
        <dbReference type="EMBL" id="GFD58980.1"/>
    </source>
</evidence>
<reference evidence="1" key="1">
    <citation type="journal article" date="2019" name="Sci. Rep.">
        <title>Draft genome of Tanacetum cinerariifolium, the natural source of mosquito coil.</title>
        <authorList>
            <person name="Yamashiro T."/>
            <person name="Shiraishi A."/>
            <person name="Satake H."/>
            <person name="Nakayama K."/>
        </authorList>
    </citation>
    <scope>NUCLEOTIDE SEQUENCE</scope>
</reference>
<feature type="non-terminal residue" evidence="1">
    <location>
        <position position="1"/>
    </location>
</feature>
<dbReference type="EMBL" id="BKCJ011859777">
    <property type="protein sequence ID" value="GFD58980.1"/>
    <property type="molecule type" value="Genomic_DNA"/>
</dbReference>